<reference evidence="2" key="1">
    <citation type="journal article" date="2020" name="Biotechnol. Biofuels">
        <title>New insights from the biogas microbiome by comprehensive genome-resolved metagenomics of nearly 1600 species originating from multiple anaerobic digesters.</title>
        <authorList>
            <person name="Campanaro S."/>
            <person name="Treu L."/>
            <person name="Rodriguez-R L.M."/>
            <person name="Kovalovszki A."/>
            <person name="Ziels R.M."/>
            <person name="Maus I."/>
            <person name="Zhu X."/>
            <person name="Kougias P.G."/>
            <person name="Basile A."/>
            <person name="Luo G."/>
            <person name="Schluter A."/>
            <person name="Konstantinidis K.T."/>
            <person name="Angelidaki I."/>
        </authorList>
    </citation>
    <scope>NUCLEOTIDE SEQUENCE</scope>
    <source>
        <strain evidence="2">AS06rmzACSIP_7</strain>
    </source>
</reference>
<feature type="coiled-coil region" evidence="1">
    <location>
        <begin position="35"/>
        <end position="62"/>
    </location>
</feature>
<dbReference type="GO" id="GO:0004803">
    <property type="term" value="F:transposase activity"/>
    <property type="evidence" value="ECO:0007669"/>
    <property type="project" value="InterPro"/>
</dbReference>
<dbReference type="Pfam" id="PF01527">
    <property type="entry name" value="HTH_Tnp_1"/>
    <property type="match status" value="1"/>
</dbReference>
<proteinExistence type="predicted"/>
<sequence length="96" mass="10793">MITEQGLSIPEVGRRLSIPKSTIANWVRAIATGTLAKSKKVVSGEEMEVARLKREIAELTMERDILKNPRKDLPLFPLFSPVPPFPPVCFFNTDTR</sequence>
<evidence type="ECO:0000256" key="1">
    <source>
        <dbReference type="SAM" id="Coils"/>
    </source>
</evidence>
<dbReference type="Proteomes" id="UP000777265">
    <property type="component" value="Unassembled WGS sequence"/>
</dbReference>
<dbReference type="InterPro" id="IPR002514">
    <property type="entry name" value="Transposase_8"/>
</dbReference>
<protein>
    <submittedName>
        <fullName evidence="2">Transposase</fullName>
    </submittedName>
</protein>
<name>A0A971M5R1_9BACT</name>
<dbReference type="GO" id="GO:0006313">
    <property type="term" value="P:DNA transposition"/>
    <property type="evidence" value="ECO:0007669"/>
    <property type="project" value="InterPro"/>
</dbReference>
<organism evidence="2 3">
    <name type="scientific">Syntrophorhabdus aromaticivorans</name>
    <dbReference type="NCBI Taxonomy" id="328301"/>
    <lineage>
        <taxon>Bacteria</taxon>
        <taxon>Pseudomonadati</taxon>
        <taxon>Thermodesulfobacteriota</taxon>
        <taxon>Syntrophorhabdia</taxon>
        <taxon>Syntrophorhabdales</taxon>
        <taxon>Syntrophorhabdaceae</taxon>
        <taxon>Syntrophorhabdus</taxon>
    </lineage>
</organism>
<evidence type="ECO:0000313" key="3">
    <source>
        <dbReference type="Proteomes" id="UP000777265"/>
    </source>
</evidence>
<keyword evidence="1" id="KW-0175">Coiled coil</keyword>
<dbReference type="AlphaFoldDB" id="A0A971M5R1"/>
<dbReference type="EMBL" id="JAAYEE010000154">
    <property type="protein sequence ID" value="NLW35636.1"/>
    <property type="molecule type" value="Genomic_DNA"/>
</dbReference>
<comment type="caution">
    <text evidence="2">The sequence shown here is derived from an EMBL/GenBank/DDBJ whole genome shotgun (WGS) entry which is preliminary data.</text>
</comment>
<dbReference type="Gene3D" id="1.10.10.60">
    <property type="entry name" value="Homeodomain-like"/>
    <property type="match status" value="1"/>
</dbReference>
<dbReference type="SUPFAM" id="SSF46689">
    <property type="entry name" value="Homeodomain-like"/>
    <property type="match status" value="1"/>
</dbReference>
<accession>A0A971M5R1</accession>
<dbReference type="InterPro" id="IPR009057">
    <property type="entry name" value="Homeodomain-like_sf"/>
</dbReference>
<dbReference type="GO" id="GO:0003677">
    <property type="term" value="F:DNA binding"/>
    <property type="evidence" value="ECO:0007669"/>
    <property type="project" value="InterPro"/>
</dbReference>
<reference evidence="2" key="2">
    <citation type="submission" date="2020-01" db="EMBL/GenBank/DDBJ databases">
        <authorList>
            <person name="Campanaro S."/>
        </authorList>
    </citation>
    <scope>NUCLEOTIDE SEQUENCE</scope>
    <source>
        <strain evidence="2">AS06rmzACSIP_7</strain>
    </source>
</reference>
<gene>
    <name evidence="2" type="ORF">GXY80_09185</name>
</gene>
<evidence type="ECO:0000313" key="2">
    <source>
        <dbReference type="EMBL" id="NLW35636.1"/>
    </source>
</evidence>